<dbReference type="GeneID" id="67024933"/>
<feature type="transmembrane region" description="Helical" evidence="1">
    <location>
        <begin position="115"/>
        <end position="134"/>
    </location>
</feature>
<dbReference type="GO" id="GO:0016491">
    <property type="term" value="F:oxidoreductase activity"/>
    <property type="evidence" value="ECO:0007669"/>
    <property type="project" value="InterPro"/>
</dbReference>
<name>A0A8H8SU13_9AGAM</name>
<evidence type="ECO:0000256" key="1">
    <source>
        <dbReference type="SAM" id="Phobius"/>
    </source>
</evidence>
<dbReference type="EMBL" id="CP059660">
    <property type="protein sequence ID" value="QRW17729.1"/>
    <property type="molecule type" value="Genomic_DNA"/>
</dbReference>
<keyword evidence="1" id="KW-0472">Membrane</keyword>
<sequence length="262" mass="30968">MERDEVYVPQTRMELNIPSKPDSEIDWDEIFGDTPIYTLFLLIRQQVLAFPAYLLMNVSGQKRYPQFTNHFDPNSILFNKSQRRAVIISNYGILTMVMAIYLCCQKYGLAAVVKYYGIPWLSVTHWFIMITYLHHTHPLLPHYRNPEWSFQRGAAATIDRDFLGWQGRFFLHDVAHFHVITERSNTIFVGLSWGPLYAFIRTVFQALWNTYNECQFVEDEGVYFNVTWENSMLNFILLGNVLFYRNKRGEAQRRSIHEVQIS</sequence>
<keyword evidence="1" id="KW-0812">Transmembrane</keyword>
<dbReference type="AlphaFoldDB" id="A0A8H8SU13"/>
<evidence type="ECO:0000313" key="3">
    <source>
        <dbReference type="Proteomes" id="UP000650533"/>
    </source>
</evidence>
<dbReference type="Proteomes" id="UP000650533">
    <property type="component" value="Chromosome 3"/>
</dbReference>
<dbReference type="InterPro" id="IPR012171">
    <property type="entry name" value="Fatty_acid_desaturase"/>
</dbReference>
<protein>
    <submittedName>
        <fullName evidence="2">Uncharacterized protein</fullName>
    </submittedName>
</protein>
<feature type="transmembrane region" description="Helical" evidence="1">
    <location>
        <begin position="228"/>
        <end position="244"/>
    </location>
</feature>
<keyword evidence="1" id="KW-1133">Transmembrane helix</keyword>
<evidence type="ECO:0000313" key="2">
    <source>
        <dbReference type="EMBL" id="QRW17729.1"/>
    </source>
</evidence>
<organism evidence="2 3">
    <name type="scientific">Rhizoctonia solani</name>
    <dbReference type="NCBI Taxonomy" id="456999"/>
    <lineage>
        <taxon>Eukaryota</taxon>
        <taxon>Fungi</taxon>
        <taxon>Dikarya</taxon>
        <taxon>Basidiomycota</taxon>
        <taxon>Agaricomycotina</taxon>
        <taxon>Agaricomycetes</taxon>
        <taxon>Cantharellales</taxon>
        <taxon>Ceratobasidiaceae</taxon>
        <taxon>Rhizoctonia</taxon>
    </lineage>
</organism>
<feature type="transmembrane region" description="Helical" evidence="1">
    <location>
        <begin position="85"/>
        <end position="109"/>
    </location>
</feature>
<gene>
    <name evidence="2" type="ORF">RhiXN_02653</name>
</gene>
<proteinExistence type="predicted"/>
<dbReference type="PANTHER" id="PTHR32100">
    <property type="entry name" value="OMEGA-6 FATTY ACID DESATURASE, CHLOROPLASTIC"/>
    <property type="match status" value="1"/>
</dbReference>
<reference evidence="2" key="1">
    <citation type="submission" date="2020-05" db="EMBL/GenBank/DDBJ databases">
        <title>Evolutionary and genomic comparisons of hybrid uninucleate and nonhybrid Rhizoctonia fungi.</title>
        <authorList>
            <person name="Li C."/>
            <person name="Chen X."/>
        </authorList>
    </citation>
    <scope>NUCLEOTIDE SEQUENCE</scope>
    <source>
        <strain evidence="2">AG-1 IA</strain>
    </source>
</reference>
<dbReference type="RefSeq" id="XP_043177966.1">
    <property type="nucleotide sequence ID" value="XM_043322470.1"/>
</dbReference>
<dbReference type="KEGG" id="rsx:RhiXN_02653"/>
<accession>A0A8H8SU13</accession>